<organism evidence="5 6">
    <name type="scientific">Streptomyces johnsoniae</name>
    <dbReference type="NCBI Taxonomy" id="3075532"/>
    <lineage>
        <taxon>Bacteria</taxon>
        <taxon>Bacillati</taxon>
        <taxon>Actinomycetota</taxon>
        <taxon>Actinomycetes</taxon>
        <taxon>Kitasatosporales</taxon>
        <taxon>Streptomycetaceae</taxon>
        <taxon>Streptomyces</taxon>
    </lineage>
</organism>
<protein>
    <submittedName>
        <fullName evidence="5">Flavin reductase family protein</fullName>
        <ecNumber evidence="5">1.-.-.-</ecNumber>
    </submittedName>
</protein>
<evidence type="ECO:0000313" key="6">
    <source>
        <dbReference type="Proteomes" id="UP001183615"/>
    </source>
</evidence>
<gene>
    <name evidence="5" type="ORF">RM779_00350</name>
</gene>
<evidence type="ECO:0000259" key="4">
    <source>
        <dbReference type="SMART" id="SM00903"/>
    </source>
</evidence>
<evidence type="ECO:0000313" key="5">
    <source>
        <dbReference type="EMBL" id="MDT0441055.1"/>
    </source>
</evidence>
<proteinExistence type="inferred from homology"/>
<dbReference type="EC" id="1.-.-.-" evidence="5"/>
<evidence type="ECO:0000256" key="1">
    <source>
        <dbReference type="ARBA" id="ARBA00008898"/>
    </source>
</evidence>
<name>A0ABU2RWE8_9ACTN</name>
<dbReference type="SUPFAM" id="SSF50475">
    <property type="entry name" value="FMN-binding split barrel"/>
    <property type="match status" value="1"/>
</dbReference>
<comment type="caution">
    <text evidence="5">The sequence shown here is derived from an EMBL/GenBank/DDBJ whole genome shotgun (WGS) entry which is preliminary data.</text>
</comment>
<dbReference type="Pfam" id="PF01613">
    <property type="entry name" value="Flavin_Reduct"/>
    <property type="match status" value="1"/>
</dbReference>
<evidence type="ECO:0000256" key="2">
    <source>
        <dbReference type="ARBA" id="ARBA00023002"/>
    </source>
</evidence>
<accession>A0ABU2RWE8</accession>
<dbReference type="GO" id="GO:0016491">
    <property type="term" value="F:oxidoreductase activity"/>
    <property type="evidence" value="ECO:0007669"/>
    <property type="project" value="UniProtKB-KW"/>
</dbReference>
<dbReference type="InterPro" id="IPR012349">
    <property type="entry name" value="Split_barrel_FMN-bd"/>
</dbReference>
<dbReference type="RefSeq" id="WP_311614545.1">
    <property type="nucleotide sequence ID" value="NZ_JAVREV010000001.1"/>
</dbReference>
<feature type="region of interest" description="Disordered" evidence="3">
    <location>
        <begin position="1"/>
        <end position="41"/>
    </location>
</feature>
<dbReference type="Proteomes" id="UP001183615">
    <property type="component" value="Unassembled WGS sequence"/>
</dbReference>
<dbReference type="PANTHER" id="PTHR30466">
    <property type="entry name" value="FLAVIN REDUCTASE"/>
    <property type="match status" value="1"/>
</dbReference>
<keyword evidence="6" id="KW-1185">Reference proteome</keyword>
<sequence>MAVRAGGATKSTPRPKAAERQTAPDEQTPGDPRHTEGFSPQSVDRDTFRALMGSVASGVSVVTTLDGQGEPWGFTCSALCSVSADPPLLLAGVSNRSGTLTAVQDGGRFAVNVLDSQSRDVSDLFASDTRKKFTRVSWEPGEVTGMPLLRLTVAHVECVLDKVVDVGDHSLMIGRIVGGGRETGRLPLTYWRGAYGRLLHPAAWKNGKSVG</sequence>
<dbReference type="InterPro" id="IPR050268">
    <property type="entry name" value="NADH-dep_flavin_reductase"/>
</dbReference>
<evidence type="ECO:0000256" key="3">
    <source>
        <dbReference type="SAM" id="MobiDB-lite"/>
    </source>
</evidence>
<feature type="domain" description="Flavin reductase like" evidence="4">
    <location>
        <begin position="52"/>
        <end position="197"/>
    </location>
</feature>
<keyword evidence="2 5" id="KW-0560">Oxidoreductase</keyword>
<dbReference type="PANTHER" id="PTHR30466:SF11">
    <property type="entry name" value="FLAVIN-DEPENDENT MONOOXYGENASE, REDUCTASE SUBUNIT HSAB"/>
    <property type="match status" value="1"/>
</dbReference>
<dbReference type="SMART" id="SM00903">
    <property type="entry name" value="Flavin_Reduct"/>
    <property type="match status" value="1"/>
</dbReference>
<dbReference type="EMBL" id="JAVREV010000001">
    <property type="protein sequence ID" value="MDT0441055.1"/>
    <property type="molecule type" value="Genomic_DNA"/>
</dbReference>
<reference evidence="6" key="1">
    <citation type="submission" date="2023-07" db="EMBL/GenBank/DDBJ databases">
        <title>30 novel species of actinomycetes from the DSMZ collection.</title>
        <authorList>
            <person name="Nouioui I."/>
        </authorList>
    </citation>
    <scope>NUCLEOTIDE SEQUENCE [LARGE SCALE GENOMIC DNA]</scope>
    <source>
        <strain evidence="6">DSM 41886</strain>
    </source>
</reference>
<dbReference type="Gene3D" id="2.30.110.10">
    <property type="entry name" value="Electron Transport, Fmn-binding Protein, Chain A"/>
    <property type="match status" value="1"/>
</dbReference>
<comment type="similarity">
    <text evidence="1">Belongs to the non-flavoprotein flavin reductase family.</text>
</comment>
<dbReference type="InterPro" id="IPR002563">
    <property type="entry name" value="Flavin_Rdtase-like_dom"/>
</dbReference>